<name>A0AAV8Z3Z1_9CUCU</name>
<comment type="caution">
    <text evidence="1">The sequence shown here is derived from an EMBL/GenBank/DDBJ whole genome shotgun (WGS) entry which is preliminary data.</text>
</comment>
<keyword evidence="2" id="KW-1185">Reference proteome</keyword>
<reference evidence="1" key="1">
    <citation type="journal article" date="2023" name="Insect Mol. Biol.">
        <title>Genome sequencing provides insights into the evolution of gene families encoding plant cell wall-degrading enzymes in longhorned beetles.</title>
        <authorList>
            <person name="Shin N.R."/>
            <person name="Okamura Y."/>
            <person name="Kirsch R."/>
            <person name="Pauchet Y."/>
        </authorList>
    </citation>
    <scope>NUCLEOTIDE SEQUENCE</scope>
    <source>
        <strain evidence="1">AMC_N1</strain>
    </source>
</reference>
<proteinExistence type="predicted"/>
<accession>A0AAV8Z3Z1</accession>
<gene>
    <name evidence="1" type="ORF">NQ318_001852</name>
</gene>
<dbReference type="EMBL" id="JAPWTK010000020">
    <property type="protein sequence ID" value="KAJ8957856.1"/>
    <property type="molecule type" value="Genomic_DNA"/>
</dbReference>
<dbReference type="AlphaFoldDB" id="A0AAV8Z3Z1"/>
<evidence type="ECO:0000313" key="1">
    <source>
        <dbReference type="EMBL" id="KAJ8957856.1"/>
    </source>
</evidence>
<evidence type="ECO:0000313" key="2">
    <source>
        <dbReference type="Proteomes" id="UP001162162"/>
    </source>
</evidence>
<sequence>MLRRVTIQTSCLFLNKSPVSSATGENITKLDSFDRKEEIQSSGNNLFTSHSVCRLCMKSINTEFHNYLSDNRSDLTLNMQLQKYFPELVIKTSQDLSICTLCKISLEAYFDTMPKNWSYAEENDESHDVINETPKSHNDFNLGNEEKIKLYEYSVGTDVPSVTALGIPELSIKCEEVDIKMEGYSKRFAEDGTRIYQRNLDGASIEKNSIEGQCKLTENANSKNG</sequence>
<protein>
    <recommendedName>
        <fullName evidence="3">ZAD domain-containing protein</fullName>
    </recommendedName>
</protein>
<dbReference type="Proteomes" id="UP001162162">
    <property type="component" value="Unassembled WGS sequence"/>
</dbReference>
<organism evidence="1 2">
    <name type="scientific">Aromia moschata</name>
    <dbReference type="NCBI Taxonomy" id="1265417"/>
    <lineage>
        <taxon>Eukaryota</taxon>
        <taxon>Metazoa</taxon>
        <taxon>Ecdysozoa</taxon>
        <taxon>Arthropoda</taxon>
        <taxon>Hexapoda</taxon>
        <taxon>Insecta</taxon>
        <taxon>Pterygota</taxon>
        <taxon>Neoptera</taxon>
        <taxon>Endopterygota</taxon>
        <taxon>Coleoptera</taxon>
        <taxon>Polyphaga</taxon>
        <taxon>Cucujiformia</taxon>
        <taxon>Chrysomeloidea</taxon>
        <taxon>Cerambycidae</taxon>
        <taxon>Cerambycinae</taxon>
        <taxon>Callichromatini</taxon>
        <taxon>Aromia</taxon>
    </lineage>
</organism>
<evidence type="ECO:0008006" key="3">
    <source>
        <dbReference type="Google" id="ProtNLM"/>
    </source>
</evidence>